<protein>
    <submittedName>
        <fullName evidence="1">Uncharacterized protein</fullName>
    </submittedName>
</protein>
<organism evidence="1 2">
    <name type="scientific">Phenylobacterium hankyongense</name>
    <dbReference type="NCBI Taxonomy" id="1813876"/>
    <lineage>
        <taxon>Bacteria</taxon>
        <taxon>Pseudomonadati</taxon>
        <taxon>Pseudomonadota</taxon>
        <taxon>Alphaproteobacteria</taxon>
        <taxon>Caulobacterales</taxon>
        <taxon>Caulobacteraceae</taxon>
        <taxon>Phenylobacterium</taxon>
    </lineage>
</organism>
<evidence type="ECO:0000313" key="2">
    <source>
        <dbReference type="Proteomes" id="UP000249842"/>
    </source>
</evidence>
<sequence>MSRYHLRITLEKDLGHGRLELECENDREAVQIAFGADSPRGHALWQERRFLGVFAPGPRGEPS</sequence>
<proteinExistence type="predicted"/>
<name>A0A328B1H3_9CAUL</name>
<gene>
    <name evidence="1" type="ORF">DJ021_03050</name>
</gene>
<keyword evidence="2" id="KW-1185">Reference proteome</keyword>
<reference evidence="2" key="1">
    <citation type="submission" date="2018-05" db="EMBL/GenBank/DDBJ databases">
        <authorList>
            <person name="Li X."/>
        </authorList>
    </citation>
    <scope>NUCLEOTIDE SEQUENCE [LARGE SCALE GENOMIC DNA]</scope>
    <source>
        <strain evidence="2">HKS-05</strain>
    </source>
</reference>
<comment type="caution">
    <text evidence="1">The sequence shown here is derived from an EMBL/GenBank/DDBJ whole genome shotgun (WGS) entry which is preliminary data.</text>
</comment>
<dbReference type="AlphaFoldDB" id="A0A328B1H3"/>
<evidence type="ECO:0000313" key="1">
    <source>
        <dbReference type="EMBL" id="RAK58848.1"/>
    </source>
</evidence>
<accession>A0A328B1H3</accession>
<dbReference type="EMBL" id="QFYP01000001">
    <property type="protein sequence ID" value="RAK58848.1"/>
    <property type="molecule type" value="Genomic_DNA"/>
</dbReference>
<dbReference type="Proteomes" id="UP000249842">
    <property type="component" value="Unassembled WGS sequence"/>
</dbReference>
<dbReference type="RefSeq" id="WP_111456141.1">
    <property type="nucleotide sequence ID" value="NZ_QFYP01000001.1"/>
</dbReference>